<evidence type="ECO:0000313" key="4">
    <source>
        <dbReference type="Proteomes" id="UP000024837"/>
    </source>
</evidence>
<feature type="signal peptide" evidence="2">
    <location>
        <begin position="1"/>
        <end position="23"/>
    </location>
</feature>
<feature type="region of interest" description="Disordered" evidence="1">
    <location>
        <begin position="249"/>
        <end position="294"/>
    </location>
</feature>
<dbReference type="EMBL" id="KI966415">
    <property type="protein sequence ID" value="EWC46758.1"/>
    <property type="molecule type" value="Genomic_DNA"/>
</dbReference>
<dbReference type="Proteomes" id="UP000024837">
    <property type="component" value="Unassembled WGS sequence"/>
</dbReference>
<feature type="compositionally biased region" description="Polar residues" evidence="1">
    <location>
        <begin position="117"/>
        <end position="132"/>
    </location>
</feature>
<feature type="compositionally biased region" description="Polar residues" evidence="1">
    <location>
        <begin position="42"/>
        <end position="76"/>
    </location>
</feature>
<gene>
    <name evidence="3" type="ORF">DRE_04003</name>
</gene>
<name>W7I3I8_9PEZI</name>
<keyword evidence="2" id="KW-0732">Signal</keyword>
<feature type="chain" id="PRO_5004895832" evidence="2">
    <location>
        <begin position="24"/>
        <end position="404"/>
    </location>
</feature>
<accession>W7I3I8</accession>
<feature type="region of interest" description="Disordered" evidence="1">
    <location>
        <begin position="374"/>
        <end position="404"/>
    </location>
</feature>
<keyword evidence="4" id="KW-1185">Reference proteome</keyword>
<protein>
    <submittedName>
        <fullName evidence="3">Uncharacterized protein</fullName>
    </submittedName>
</protein>
<dbReference type="AlphaFoldDB" id="W7I3I8"/>
<feature type="region of interest" description="Disordered" evidence="1">
    <location>
        <begin position="30"/>
        <end position="141"/>
    </location>
</feature>
<evidence type="ECO:0000313" key="3">
    <source>
        <dbReference type="EMBL" id="EWC46758.1"/>
    </source>
</evidence>
<evidence type="ECO:0000256" key="2">
    <source>
        <dbReference type="SAM" id="SignalP"/>
    </source>
</evidence>
<proteinExistence type="predicted"/>
<reference evidence="3 4" key="1">
    <citation type="submission" date="2013-05" db="EMBL/GenBank/DDBJ databases">
        <title>Drechslerella stenobrocha genome reveals carnivorous origination and mechanical trapping mechanism of predatory fungi.</title>
        <authorList>
            <person name="Liu X."/>
            <person name="Zhang W."/>
            <person name="Liu K."/>
        </authorList>
    </citation>
    <scope>NUCLEOTIDE SEQUENCE [LARGE SCALE GENOMIC DNA]</scope>
    <source>
        <strain evidence="3 4">248</strain>
    </source>
</reference>
<evidence type="ECO:0000256" key="1">
    <source>
        <dbReference type="SAM" id="MobiDB-lite"/>
    </source>
</evidence>
<sequence>MALARGIMVSAWLMFSCYYLVAAVPVPVPQEGRDTEDKPNAGSLTTPPSGSRFLSPQTGTNQGVQRQRQRISSPLSPQRLADPRRDSPRPYNPFDPINIGPGSTPQGFTGNRDRSVGIQSSQGNARQTTGQLSIPGLFGTQSNPFGSPYEWIERMPGTGYTTQPSPINYGGNTRDRRAGTMQEDIFRGTNMGSYSNYNTYTGGGGVIGGSTTTPLQASYGRTLMSTRPLIGREQTMPDYQDAQTYAQQHPIDNNPFDDLMSPDNPSGKTAPKSSPRVKVPPLKLPNSGIGSPFDQTWVEEKDTEFTPLLQGITPERDKFSCEVTQPLCTVEDLTLSEPIAKPVSKYASTFVVRNPGSYSQTLRVSGMEPKPVLKKDGVQQKLSFASGPGGAGGSERGPRIEGSD</sequence>
<dbReference type="PROSITE" id="PS51257">
    <property type="entry name" value="PROKAR_LIPOPROTEIN"/>
    <property type="match status" value="1"/>
</dbReference>
<organism evidence="3 4">
    <name type="scientific">Drechslerella stenobrocha 248</name>
    <dbReference type="NCBI Taxonomy" id="1043628"/>
    <lineage>
        <taxon>Eukaryota</taxon>
        <taxon>Fungi</taxon>
        <taxon>Dikarya</taxon>
        <taxon>Ascomycota</taxon>
        <taxon>Pezizomycotina</taxon>
        <taxon>Orbiliomycetes</taxon>
        <taxon>Orbiliales</taxon>
        <taxon>Orbiliaceae</taxon>
        <taxon>Drechslerella</taxon>
    </lineage>
</organism>
<dbReference type="HOGENOM" id="CLU_681565_0_0_1"/>